<reference evidence="2" key="2">
    <citation type="submission" date="2021-04" db="EMBL/GenBank/DDBJ databases">
        <authorList>
            <person name="Gilroy R."/>
        </authorList>
    </citation>
    <scope>NUCLEOTIDE SEQUENCE</scope>
    <source>
        <strain evidence="2">ChiGjej6B6-14162</strain>
    </source>
</reference>
<reference evidence="2" key="1">
    <citation type="journal article" date="2021" name="PeerJ">
        <title>Extensive microbial diversity within the chicken gut microbiome revealed by metagenomics and culture.</title>
        <authorList>
            <person name="Gilroy R."/>
            <person name="Ravi A."/>
            <person name="Getino M."/>
            <person name="Pursley I."/>
            <person name="Horton D.L."/>
            <person name="Alikhan N.F."/>
            <person name="Baker D."/>
            <person name="Gharbi K."/>
            <person name="Hall N."/>
            <person name="Watson M."/>
            <person name="Adriaenssens E.M."/>
            <person name="Foster-Nyarko E."/>
            <person name="Jarju S."/>
            <person name="Secka A."/>
            <person name="Antonio M."/>
            <person name="Oren A."/>
            <person name="Chaudhuri R.R."/>
            <person name="La Ragione R."/>
            <person name="Hildebrand F."/>
            <person name="Pallen M.J."/>
        </authorList>
    </citation>
    <scope>NUCLEOTIDE SEQUENCE</scope>
    <source>
        <strain evidence="2">ChiGjej6B6-14162</strain>
    </source>
</reference>
<protein>
    <recommendedName>
        <fullName evidence="4">Lipoprotein</fullName>
    </recommendedName>
</protein>
<organism evidence="2 3">
    <name type="scientific">Candidatus Parabacteroides intestinipullorum</name>
    <dbReference type="NCBI Taxonomy" id="2838723"/>
    <lineage>
        <taxon>Bacteria</taxon>
        <taxon>Pseudomonadati</taxon>
        <taxon>Bacteroidota</taxon>
        <taxon>Bacteroidia</taxon>
        <taxon>Bacteroidales</taxon>
        <taxon>Tannerellaceae</taxon>
        <taxon>Parabacteroides</taxon>
    </lineage>
</organism>
<evidence type="ECO:0000313" key="2">
    <source>
        <dbReference type="EMBL" id="HIX75776.1"/>
    </source>
</evidence>
<dbReference type="Proteomes" id="UP000886740">
    <property type="component" value="Unassembled WGS sequence"/>
</dbReference>
<keyword evidence="1" id="KW-0732">Signal</keyword>
<evidence type="ECO:0000313" key="3">
    <source>
        <dbReference type="Proteomes" id="UP000886740"/>
    </source>
</evidence>
<dbReference type="EMBL" id="DXEL01000084">
    <property type="protein sequence ID" value="HIX75776.1"/>
    <property type="molecule type" value="Genomic_DNA"/>
</dbReference>
<name>A0A9D2BGX7_9BACT</name>
<evidence type="ECO:0000256" key="1">
    <source>
        <dbReference type="SAM" id="SignalP"/>
    </source>
</evidence>
<proteinExistence type="predicted"/>
<comment type="caution">
    <text evidence="2">The sequence shown here is derived from an EMBL/GenBank/DDBJ whole genome shotgun (WGS) entry which is preliminary data.</text>
</comment>
<accession>A0A9D2BGX7</accession>
<evidence type="ECO:0008006" key="4">
    <source>
        <dbReference type="Google" id="ProtNLM"/>
    </source>
</evidence>
<gene>
    <name evidence="2" type="ORF">H9977_12200</name>
</gene>
<feature type="non-terminal residue" evidence="2">
    <location>
        <position position="284"/>
    </location>
</feature>
<feature type="chain" id="PRO_5038669413" description="Lipoprotein" evidence="1">
    <location>
        <begin position="23"/>
        <end position="284"/>
    </location>
</feature>
<feature type="signal peptide" evidence="1">
    <location>
        <begin position="1"/>
        <end position="22"/>
    </location>
</feature>
<dbReference type="AlphaFoldDB" id="A0A9D2BGX7"/>
<sequence length="284" mass="31114">MNKKFSTLAVAAMLAFAFTAYAGPGHVVTKLAEGNNGKQYQLTTYHNDKVQYLTLEGHDKALKLTSAEDLDKIGTSLWCVDVTRENEGKNPIFDFTNKAGKSVLDVTVGGWNVDWDKATYSGLWVDKNEAHVGGEVRGWEFTPVLGSDAATGGVYMFGSDAKPGTDADAFAASTSLNKKLYSLNSYISTTHVATLVWDEEAQNADGTKGQIKVAVVKADDLNNSALAEIQIKFFLQEAYPVNLTAEQFNTILDTQDAEEKVKMTFDKDYNNTEVINPFSTNEFN</sequence>